<dbReference type="EMBL" id="NOIH01000007">
    <property type="protein sequence ID" value="OYD54708.1"/>
    <property type="molecule type" value="Genomic_DNA"/>
</dbReference>
<comment type="caution">
    <text evidence="1">The sequence shown here is derived from an EMBL/GenBank/DDBJ whole genome shotgun (WGS) entry which is preliminary data.</text>
</comment>
<reference evidence="1 2" key="1">
    <citation type="submission" date="2017-07" db="EMBL/GenBank/DDBJ databases">
        <title>Thauera sp. KNDSS-Mac4 genome sequence and assembly.</title>
        <authorList>
            <person name="Mayilraj S."/>
        </authorList>
    </citation>
    <scope>NUCLEOTIDE SEQUENCE [LARGE SCALE GENOMIC DNA]</scope>
    <source>
        <strain evidence="1 2">KNDSS-Mac4</strain>
    </source>
</reference>
<accession>A0A235F072</accession>
<organism evidence="1 2">
    <name type="scientific">Thauera propionica</name>
    <dbReference type="NCBI Taxonomy" id="2019431"/>
    <lineage>
        <taxon>Bacteria</taxon>
        <taxon>Pseudomonadati</taxon>
        <taxon>Pseudomonadota</taxon>
        <taxon>Betaproteobacteria</taxon>
        <taxon>Rhodocyclales</taxon>
        <taxon>Zoogloeaceae</taxon>
        <taxon>Thauera</taxon>
    </lineage>
</organism>
<evidence type="ECO:0008006" key="3">
    <source>
        <dbReference type="Google" id="ProtNLM"/>
    </source>
</evidence>
<dbReference type="Pfam" id="PF11249">
    <property type="entry name" value="DUF3047"/>
    <property type="match status" value="1"/>
</dbReference>
<evidence type="ECO:0000313" key="2">
    <source>
        <dbReference type="Proteomes" id="UP000215181"/>
    </source>
</evidence>
<dbReference type="InterPro" id="IPR021409">
    <property type="entry name" value="DUF3047"/>
</dbReference>
<dbReference type="Proteomes" id="UP000215181">
    <property type="component" value="Unassembled WGS sequence"/>
</dbReference>
<dbReference type="OrthoDB" id="9775969at2"/>
<sequence>MNPRRHVSWATGLLLLLLAPGALSATVWVGRFEGEGRPPDPWRIQQLDERIPPTRYTLREWDGVPAVEAQAERSMALLGRPIEVDLAATPHLCWLWRVDAPVANADMTRKAGDDYAARVYLTFDVAPEALGFGTRTKLALARSIYGNQVPDAALNYVWDNRHPIGTLRDNAYTDRARMLVLRSGAEDAGRWVLERRNVAEDFRRAFGDLPAKLSGLALASDTDNTASVARAGFAQFRFVADADECEMSRAGAMHGG</sequence>
<dbReference type="AlphaFoldDB" id="A0A235F072"/>
<dbReference type="RefSeq" id="WP_094267939.1">
    <property type="nucleotide sequence ID" value="NZ_NOIH01000007.1"/>
</dbReference>
<keyword evidence="2" id="KW-1185">Reference proteome</keyword>
<proteinExistence type="predicted"/>
<evidence type="ECO:0000313" key="1">
    <source>
        <dbReference type="EMBL" id="OYD54708.1"/>
    </source>
</evidence>
<gene>
    <name evidence="1" type="ORF">CGK74_07995</name>
</gene>
<protein>
    <recommendedName>
        <fullName evidence="3">DUF3047 domain-containing protein</fullName>
    </recommendedName>
</protein>
<name>A0A235F072_9RHOO</name>